<keyword evidence="13" id="KW-0444">Lipid biosynthesis</keyword>
<dbReference type="OrthoDB" id="9807469at2"/>
<dbReference type="EC" id="6.3.4.14" evidence="4 13"/>
<evidence type="ECO:0000256" key="13">
    <source>
        <dbReference type="RuleBase" id="RU365063"/>
    </source>
</evidence>
<dbReference type="InterPro" id="IPR005479">
    <property type="entry name" value="CPAse_ATP-bd"/>
</dbReference>
<dbReference type="GO" id="GO:0046872">
    <property type="term" value="F:metal ion binding"/>
    <property type="evidence" value="ECO:0007669"/>
    <property type="project" value="UniProtKB-KW"/>
</dbReference>
<dbReference type="InterPro" id="IPR011054">
    <property type="entry name" value="Rudment_hybrid_motif"/>
</dbReference>
<dbReference type="AlphaFoldDB" id="A0A4R1R6S4"/>
<evidence type="ECO:0000313" key="16">
    <source>
        <dbReference type="EMBL" id="TCL61283.1"/>
    </source>
</evidence>
<dbReference type="SUPFAM" id="SSF51246">
    <property type="entry name" value="Rudiment single hybrid motif"/>
    <property type="match status" value="1"/>
</dbReference>
<keyword evidence="6" id="KW-0479">Metal-binding</keyword>
<dbReference type="InterPro" id="IPR051602">
    <property type="entry name" value="ACC_Biotin_Carboxylase"/>
</dbReference>
<dbReference type="SMART" id="SM00878">
    <property type="entry name" value="Biotin_carb_C"/>
    <property type="match status" value="1"/>
</dbReference>
<dbReference type="GO" id="GO:0004075">
    <property type="term" value="F:biotin carboxylase activity"/>
    <property type="evidence" value="ECO:0007669"/>
    <property type="project" value="UniProtKB-EC"/>
</dbReference>
<evidence type="ECO:0000259" key="14">
    <source>
        <dbReference type="PROSITE" id="PS50975"/>
    </source>
</evidence>
<evidence type="ECO:0000256" key="7">
    <source>
        <dbReference type="ARBA" id="ARBA00022741"/>
    </source>
</evidence>
<evidence type="ECO:0000256" key="3">
    <source>
        <dbReference type="ARBA" id="ARBA00011750"/>
    </source>
</evidence>
<comment type="function">
    <text evidence="1 13">This protein is a component of the acetyl coenzyme A carboxylase complex; first, biotin carboxylase catalyzes the carboxylation of the carrier protein and then the transcarboxylase transfers the carboxyl group to form malonyl-CoA.</text>
</comment>
<keyword evidence="9" id="KW-0460">Magnesium</keyword>
<dbReference type="InterPro" id="IPR016185">
    <property type="entry name" value="PreATP-grasp_dom_sf"/>
</dbReference>
<feature type="domain" description="Biotin carboxylation" evidence="15">
    <location>
        <begin position="1"/>
        <end position="446"/>
    </location>
</feature>
<comment type="caution">
    <text evidence="16">The sequence shown here is derived from an EMBL/GenBank/DDBJ whole genome shotgun (WGS) entry which is preliminary data.</text>
</comment>
<dbReference type="GeneID" id="97381282"/>
<dbReference type="PANTHER" id="PTHR48095">
    <property type="entry name" value="PYRUVATE CARBOXYLASE SUBUNIT A"/>
    <property type="match status" value="1"/>
</dbReference>
<dbReference type="NCBIfam" id="TIGR00514">
    <property type="entry name" value="accC"/>
    <property type="match status" value="1"/>
</dbReference>
<dbReference type="Pfam" id="PF00289">
    <property type="entry name" value="Biotin_carb_N"/>
    <property type="match status" value="1"/>
</dbReference>
<dbReference type="NCBIfam" id="NF006367">
    <property type="entry name" value="PRK08591.1"/>
    <property type="match status" value="1"/>
</dbReference>
<dbReference type="Proteomes" id="UP000295184">
    <property type="component" value="Unassembled WGS sequence"/>
</dbReference>
<keyword evidence="13" id="KW-0276">Fatty acid metabolism</keyword>
<dbReference type="SUPFAM" id="SSF56059">
    <property type="entry name" value="Glutathione synthetase ATP-binding domain-like"/>
    <property type="match status" value="1"/>
</dbReference>
<comment type="pathway">
    <text evidence="2 13">Lipid metabolism; malonyl-CoA biosynthesis; malonyl-CoA from acetyl-CoA: step 1/1.</text>
</comment>
<evidence type="ECO:0000256" key="10">
    <source>
        <dbReference type="ARBA" id="ARBA00023267"/>
    </source>
</evidence>
<evidence type="ECO:0000259" key="15">
    <source>
        <dbReference type="PROSITE" id="PS50979"/>
    </source>
</evidence>
<dbReference type="GO" id="GO:0006633">
    <property type="term" value="P:fatty acid biosynthetic process"/>
    <property type="evidence" value="ECO:0007669"/>
    <property type="project" value="UniProtKB-KW"/>
</dbReference>
<dbReference type="SUPFAM" id="SSF52440">
    <property type="entry name" value="PreATP-grasp domain"/>
    <property type="match status" value="1"/>
</dbReference>
<dbReference type="GO" id="GO:2001295">
    <property type="term" value="P:malonyl-CoA biosynthetic process"/>
    <property type="evidence" value="ECO:0007669"/>
    <property type="project" value="UniProtKB-UniPathway"/>
</dbReference>
<evidence type="ECO:0000256" key="11">
    <source>
        <dbReference type="ARBA" id="ARBA00048600"/>
    </source>
</evidence>
<dbReference type="PROSITE" id="PS50975">
    <property type="entry name" value="ATP_GRASP"/>
    <property type="match status" value="1"/>
</dbReference>
<dbReference type="STRING" id="1650663.GCA_001486665_02855"/>
<organism evidence="16 17">
    <name type="scientific">Allofournierella massiliensis</name>
    <dbReference type="NCBI Taxonomy" id="1650663"/>
    <lineage>
        <taxon>Bacteria</taxon>
        <taxon>Bacillati</taxon>
        <taxon>Bacillota</taxon>
        <taxon>Clostridia</taxon>
        <taxon>Eubacteriales</taxon>
        <taxon>Oscillospiraceae</taxon>
        <taxon>Allofournierella</taxon>
    </lineage>
</organism>
<keyword evidence="10 13" id="KW-0092">Biotin</keyword>
<dbReference type="InterPro" id="IPR005482">
    <property type="entry name" value="Biotin_COase_C"/>
</dbReference>
<reference evidence="16 17" key="1">
    <citation type="submission" date="2019-03" db="EMBL/GenBank/DDBJ databases">
        <title>Genomic Encyclopedia of Type Strains, Phase IV (KMG-IV): sequencing the most valuable type-strain genomes for metagenomic binning, comparative biology and taxonomic classification.</title>
        <authorList>
            <person name="Goeker M."/>
        </authorList>
    </citation>
    <scope>NUCLEOTIDE SEQUENCE [LARGE SCALE GENOMIC DNA]</scope>
    <source>
        <strain evidence="16 17">DSM 100451</strain>
    </source>
</reference>
<dbReference type="FunFam" id="3.30.1490.20:FF:000018">
    <property type="entry name" value="Biotin carboxylase"/>
    <property type="match status" value="1"/>
</dbReference>
<keyword evidence="7 12" id="KW-0547">Nucleotide-binding</keyword>
<keyword evidence="8 12" id="KW-0067">ATP-binding</keyword>
<protein>
    <recommendedName>
        <fullName evidence="4 13">Biotin carboxylase</fullName>
        <ecNumber evidence="4 13">6.3.4.14</ecNumber>
    </recommendedName>
    <alternativeName>
        <fullName evidence="13">Acetyl-coenzyme A carboxylase biotin carboxylase subunit A</fullName>
    </alternativeName>
</protein>
<dbReference type="Pfam" id="PF02785">
    <property type="entry name" value="Biotin_carb_C"/>
    <property type="match status" value="1"/>
</dbReference>
<evidence type="ECO:0000256" key="8">
    <source>
        <dbReference type="ARBA" id="ARBA00022840"/>
    </source>
</evidence>
<dbReference type="InterPro" id="IPR004549">
    <property type="entry name" value="Acetyl_CoA_COase_biotin_COase"/>
</dbReference>
<evidence type="ECO:0000256" key="6">
    <source>
        <dbReference type="ARBA" id="ARBA00022723"/>
    </source>
</evidence>
<keyword evidence="13" id="KW-0275">Fatty acid biosynthesis</keyword>
<name>A0A4R1R6S4_9FIRM</name>
<sequence>MFKRILIANRGEIAVRIIRACRELGIETVAVYSTADASALHVQLATRAVCIGPAKAAQSYLNQTAILTAAVESGCEAIHPGYGFLSENDEFADLCAQCGLKFIGPSGDVIRKMGNKAAARELMIKAGVPVVPGSDGVIESAEEALKVAERIGYPVLLKASAGGGGRGMRRVFSPEELPAAFASAQAEAVACFGNGEMYLEKLVLSPRHIEFQIMADQQGHVVHLGERDCSIQRKNQKLMEESPSKALSPELRQAMGRDAVKAAQSCGYEGAGTIEFVLDPDGNYYFIEMNTRIQVEHPVTEMVTGQDLVKEQIRVAAGLPLSFTQEDVKLNGHAIEVRINAEDPARNFAPMPGKTEFVHFPGGCGVRVDSALYNGYELSPFYDSMVAKLIVHAPTRLAAIRRMRRVLEEFIVEGYPTGADLAHLILYHPDYLKGDYNTSFIENNLDEVLSWMEKGAPLADEEER</sequence>
<dbReference type="EMBL" id="SLUM01000002">
    <property type="protein sequence ID" value="TCL61283.1"/>
    <property type="molecule type" value="Genomic_DNA"/>
</dbReference>
<comment type="subunit">
    <text evidence="3 13">Acetyl-CoA carboxylase is a heterohexamer of biotin carboxyl carrier protein, biotin carboxylase and the two subunits of carboxyl transferase in a 2:2 complex.</text>
</comment>
<evidence type="ECO:0000256" key="1">
    <source>
        <dbReference type="ARBA" id="ARBA00003761"/>
    </source>
</evidence>
<dbReference type="PROSITE" id="PS00867">
    <property type="entry name" value="CPSASE_2"/>
    <property type="match status" value="1"/>
</dbReference>
<evidence type="ECO:0000256" key="12">
    <source>
        <dbReference type="PROSITE-ProRule" id="PRU00409"/>
    </source>
</evidence>
<feature type="domain" description="ATP-grasp" evidence="14">
    <location>
        <begin position="120"/>
        <end position="317"/>
    </location>
</feature>
<keyword evidence="5 13" id="KW-0436">Ligase</keyword>
<gene>
    <name evidence="16" type="ORF">EDD77_10221</name>
</gene>
<evidence type="ECO:0000256" key="4">
    <source>
        <dbReference type="ARBA" id="ARBA00013263"/>
    </source>
</evidence>
<dbReference type="RefSeq" id="WP_058966079.1">
    <property type="nucleotide sequence ID" value="NZ_CABKVM010000019.1"/>
</dbReference>
<dbReference type="InterPro" id="IPR005481">
    <property type="entry name" value="BC-like_N"/>
</dbReference>
<dbReference type="PROSITE" id="PS00866">
    <property type="entry name" value="CPSASE_1"/>
    <property type="match status" value="1"/>
</dbReference>
<dbReference type="Pfam" id="PF02786">
    <property type="entry name" value="CPSase_L_D2"/>
    <property type="match status" value="1"/>
</dbReference>
<evidence type="ECO:0000313" key="17">
    <source>
        <dbReference type="Proteomes" id="UP000295184"/>
    </source>
</evidence>
<dbReference type="Gene3D" id="3.30.470.20">
    <property type="entry name" value="ATP-grasp fold, B domain"/>
    <property type="match status" value="1"/>
</dbReference>
<dbReference type="PROSITE" id="PS50979">
    <property type="entry name" value="BC"/>
    <property type="match status" value="1"/>
</dbReference>
<keyword evidence="13" id="KW-0443">Lipid metabolism</keyword>
<evidence type="ECO:0000256" key="9">
    <source>
        <dbReference type="ARBA" id="ARBA00022842"/>
    </source>
</evidence>
<evidence type="ECO:0000256" key="2">
    <source>
        <dbReference type="ARBA" id="ARBA00004956"/>
    </source>
</evidence>
<dbReference type="InterPro" id="IPR011764">
    <property type="entry name" value="Biotin_carboxylation_dom"/>
</dbReference>
<dbReference type="InterPro" id="IPR011761">
    <property type="entry name" value="ATP-grasp"/>
</dbReference>
<comment type="catalytic activity">
    <reaction evidence="11 13">
        <text>N(6)-biotinyl-L-lysyl-[protein] + hydrogencarbonate + ATP = N(6)-carboxybiotinyl-L-lysyl-[protein] + ADP + phosphate + H(+)</text>
        <dbReference type="Rhea" id="RHEA:13501"/>
        <dbReference type="Rhea" id="RHEA-COMP:10505"/>
        <dbReference type="Rhea" id="RHEA-COMP:10506"/>
        <dbReference type="ChEBI" id="CHEBI:15378"/>
        <dbReference type="ChEBI" id="CHEBI:17544"/>
        <dbReference type="ChEBI" id="CHEBI:30616"/>
        <dbReference type="ChEBI" id="CHEBI:43474"/>
        <dbReference type="ChEBI" id="CHEBI:83144"/>
        <dbReference type="ChEBI" id="CHEBI:83145"/>
        <dbReference type="ChEBI" id="CHEBI:456216"/>
        <dbReference type="EC" id="6.3.4.14"/>
    </reaction>
</comment>
<dbReference type="FunFam" id="3.40.50.20:FF:000010">
    <property type="entry name" value="Propionyl-CoA carboxylase subunit alpha"/>
    <property type="match status" value="1"/>
</dbReference>
<dbReference type="GO" id="GO:0005524">
    <property type="term" value="F:ATP binding"/>
    <property type="evidence" value="ECO:0007669"/>
    <property type="project" value="UniProtKB-UniRule"/>
</dbReference>
<dbReference type="UniPathway" id="UPA00655">
    <property type="reaction ID" value="UER00711"/>
</dbReference>
<dbReference type="PANTHER" id="PTHR48095:SF2">
    <property type="entry name" value="BIOTIN CARBOXYLASE, CHLOROPLASTIC"/>
    <property type="match status" value="1"/>
</dbReference>
<accession>A0A4R1R6S4</accession>
<evidence type="ECO:0000256" key="5">
    <source>
        <dbReference type="ARBA" id="ARBA00022598"/>
    </source>
</evidence>
<proteinExistence type="predicted"/>